<dbReference type="AlphaFoldDB" id="A0A1R3H2S4"/>
<keyword evidence="4 6" id="KW-1133">Transmembrane helix</keyword>
<comment type="caution">
    <text evidence="6">Lacks conserved residue(s) required for the propagation of feature annotation.</text>
</comment>
<evidence type="ECO:0000313" key="8">
    <source>
        <dbReference type="EMBL" id="OMO64546.1"/>
    </source>
</evidence>
<evidence type="ECO:0000313" key="9">
    <source>
        <dbReference type="Proteomes" id="UP000187203"/>
    </source>
</evidence>
<dbReference type="InterPro" id="IPR030184">
    <property type="entry name" value="WAT1-related"/>
</dbReference>
<evidence type="ECO:0000256" key="2">
    <source>
        <dbReference type="ARBA" id="ARBA00007635"/>
    </source>
</evidence>
<evidence type="ECO:0000256" key="6">
    <source>
        <dbReference type="RuleBase" id="RU363077"/>
    </source>
</evidence>
<reference evidence="9" key="1">
    <citation type="submission" date="2013-09" db="EMBL/GenBank/DDBJ databases">
        <title>Corchorus olitorius genome sequencing.</title>
        <authorList>
            <person name="Alam M."/>
            <person name="Haque M.S."/>
            <person name="Islam M.S."/>
            <person name="Emdad E.M."/>
            <person name="Islam M.M."/>
            <person name="Ahmed B."/>
            <person name="Halim A."/>
            <person name="Hossen Q.M.M."/>
            <person name="Hossain M.Z."/>
            <person name="Ahmed R."/>
            <person name="Khan M.M."/>
            <person name="Islam R."/>
            <person name="Rashid M.M."/>
            <person name="Khan S.A."/>
            <person name="Rahman M.S."/>
            <person name="Alam M."/>
            <person name="Yahiya A.S."/>
            <person name="Khan M.S."/>
            <person name="Azam M.S."/>
            <person name="Haque T."/>
            <person name="Lashkar M.Z.H."/>
            <person name="Akhand A.I."/>
            <person name="Morshed G."/>
            <person name="Roy S."/>
            <person name="Uddin K.S."/>
            <person name="Rabeya T."/>
            <person name="Hossain A.S."/>
            <person name="Chowdhury A."/>
            <person name="Snigdha A.R."/>
            <person name="Mortoza M.S."/>
            <person name="Matin S.A."/>
            <person name="Hoque S.M.E."/>
            <person name="Islam M.K."/>
            <person name="Roy D.K."/>
            <person name="Haider R."/>
            <person name="Moosa M.M."/>
            <person name="Elias S.M."/>
            <person name="Hasan A.M."/>
            <person name="Jahan S."/>
            <person name="Shafiuddin M."/>
            <person name="Mahmood N."/>
            <person name="Shommy N.S."/>
        </authorList>
    </citation>
    <scope>NUCLEOTIDE SEQUENCE [LARGE SCALE GENOMIC DNA]</scope>
    <source>
        <strain evidence="9">cv. O-4</strain>
    </source>
</reference>
<dbReference type="PANTHER" id="PTHR31218">
    <property type="entry name" value="WAT1-RELATED PROTEIN"/>
    <property type="match status" value="1"/>
</dbReference>
<dbReference type="GO" id="GO:0022857">
    <property type="term" value="F:transmembrane transporter activity"/>
    <property type="evidence" value="ECO:0007669"/>
    <property type="project" value="InterPro"/>
</dbReference>
<feature type="transmembrane region" description="Helical" evidence="6">
    <location>
        <begin position="103"/>
        <end position="123"/>
    </location>
</feature>
<name>A0A1R3H2S4_9ROSI</name>
<dbReference type="GO" id="GO:0016020">
    <property type="term" value="C:membrane"/>
    <property type="evidence" value="ECO:0007669"/>
    <property type="project" value="UniProtKB-SubCell"/>
</dbReference>
<comment type="subcellular location">
    <subcellularLocation>
        <location evidence="1 6">Membrane</location>
        <topology evidence="1 6">Multi-pass membrane protein</topology>
    </subcellularLocation>
</comment>
<keyword evidence="9" id="KW-1185">Reference proteome</keyword>
<dbReference type="Pfam" id="PF00892">
    <property type="entry name" value="EamA"/>
    <property type="match status" value="1"/>
</dbReference>
<dbReference type="OrthoDB" id="1727045at2759"/>
<feature type="transmembrane region" description="Helical" evidence="6">
    <location>
        <begin position="75"/>
        <end position="97"/>
    </location>
</feature>
<keyword evidence="3 6" id="KW-0812">Transmembrane</keyword>
<comment type="similarity">
    <text evidence="2 6">Belongs to the drug/metabolite transporter (DMT) superfamily. Plant drug/metabolite exporter (P-DME) (TC 2.A.7.4) family.</text>
</comment>
<dbReference type="EMBL" id="AWUE01020937">
    <property type="protein sequence ID" value="OMO64546.1"/>
    <property type="molecule type" value="Genomic_DNA"/>
</dbReference>
<dbReference type="SUPFAM" id="SSF103481">
    <property type="entry name" value="Multidrug resistance efflux transporter EmrE"/>
    <property type="match status" value="1"/>
</dbReference>
<sequence length="124" mass="13666">MARERCYKDVLPFTAMAATQFANVGLNIVFKEATLKGMSYYIFITYSFVVGTLLLLPLSFLFPRAAVLPPLKFHILSRIFLLGLTGCLAQIFAYKGIGNSSPTLASAMSNLTPAFTFILAVLFR</sequence>
<evidence type="ECO:0000256" key="1">
    <source>
        <dbReference type="ARBA" id="ARBA00004141"/>
    </source>
</evidence>
<dbReference type="STRING" id="93759.A0A1R3H2S4"/>
<feature type="transmembrane region" description="Helical" evidence="6">
    <location>
        <begin position="40"/>
        <end position="63"/>
    </location>
</feature>
<protein>
    <recommendedName>
        <fullName evidence="6">WAT1-related protein</fullName>
    </recommendedName>
</protein>
<dbReference type="InterPro" id="IPR000620">
    <property type="entry name" value="EamA_dom"/>
</dbReference>
<organism evidence="8 9">
    <name type="scientific">Corchorus olitorius</name>
    <dbReference type="NCBI Taxonomy" id="93759"/>
    <lineage>
        <taxon>Eukaryota</taxon>
        <taxon>Viridiplantae</taxon>
        <taxon>Streptophyta</taxon>
        <taxon>Embryophyta</taxon>
        <taxon>Tracheophyta</taxon>
        <taxon>Spermatophyta</taxon>
        <taxon>Magnoliopsida</taxon>
        <taxon>eudicotyledons</taxon>
        <taxon>Gunneridae</taxon>
        <taxon>Pentapetalae</taxon>
        <taxon>rosids</taxon>
        <taxon>malvids</taxon>
        <taxon>Malvales</taxon>
        <taxon>Malvaceae</taxon>
        <taxon>Grewioideae</taxon>
        <taxon>Apeibeae</taxon>
        <taxon>Corchorus</taxon>
    </lineage>
</organism>
<dbReference type="Proteomes" id="UP000187203">
    <property type="component" value="Unassembled WGS sequence"/>
</dbReference>
<comment type="caution">
    <text evidence="8">The sequence shown here is derived from an EMBL/GenBank/DDBJ whole genome shotgun (WGS) entry which is preliminary data.</text>
</comment>
<evidence type="ECO:0000256" key="3">
    <source>
        <dbReference type="ARBA" id="ARBA00022692"/>
    </source>
</evidence>
<feature type="domain" description="EamA" evidence="7">
    <location>
        <begin position="24"/>
        <end position="123"/>
    </location>
</feature>
<evidence type="ECO:0000256" key="5">
    <source>
        <dbReference type="ARBA" id="ARBA00023136"/>
    </source>
</evidence>
<evidence type="ECO:0000259" key="7">
    <source>
        <dbReference type="Pfam" id="PF00892"/>
    </source>
</evidence>
<evidence type="ECO:0000256" key="4">
    <source>
        <dbReference type="ARBA" id="ARBA00022989"/>
    </source>
</evidence>
<dbReference type="InterPro" id="IPR037185">
    <property type="entry name" value="EmrE-like"/>
</dbReference>
<accession>A0A1R3H2S4</accession>
<keyword evidence="5 6" id="KW-0472">Membrane</keyword>
<proteinExistence type="inferred from homology"/>
<gene>
    <name evidence="8" type="ORF">COLO4_32017</name>
</gene>